<feature type="compositionally biased region" description="Low complexity" evidence="1">
    <location>
        <begin position="638"/>
        <end position="648"/>
    </location>
</feature>
<accession>A0A167Z5M3</accession>
<feature type="compositionally biased region" description="Acidic residues" evidence="1">
    <location>
        <begin position="802"/>
        <end position="817"/>
    </location>
</feature>
<feature type="compositionally biased region" description="Low complexity" evidence="1">
    <location>
        <begin position="381"/>
        <end position="393"/>
    </location>
</feature>
<feature type="compositionally biased region" description="Low complexity" evidence="1">
    <location>
        <begin position="317"/>
        <end position="335"/>
    </location>
</feature>
<protein>
    <submittedName>
        <fullName evidence="2">Uncharacterized protein</fullName>
    </submittedName>
</protein>
<keyword evidence="3" id="KW-1185">Reference proteome</keyword>
<feature type="compositionally biased region" description="Basic and acidic residues" evidence="1">
    <location>
        <begin position="1"/>
        <end position="19"/>
    </location>
</feature>
<evidence type="ECO:0000313" key="3">
    <source>
        <dbReference type="Proteomes" id="UP000076874"/>
    </source>
</evidence>
<feature type="compositionally biased region" description="Low complexity" evidence="1">
    <location>
        <begin position="505"/>
        <end position="517"/>
    </location>
</feature>
<comment type="caution">
    <text evidence="2">The sequence shown here is derived from an EMBL/GenBank/DDBJ whole genome shotgun (WGS) entry which is preliminary data.</text>
</comment>
<feature type="compositionally biased region" description="Polar residues" evidence="1">
    <location>
        <begin position="677"/>
        <end position="688"/>
    </location>
</feature>
<feature type="compositionally biased region" description="Polar residues" evidence="1">
    <location>
        <begin position="21"/>
        <end position="39"/>
    </location>
</feature>
<dbReference type="Proteomes" id="UP000076874">
    <property type="component" value="Unassembled WGS sequence"/>
</dbReference>
<feature type="region of interest" description="Disordered" evidence="1">
    <location>
        <begin position="381"/>
        <end position="402"/>
    </location>
</feature>
<dbReference type="AlphaFoldDB" id="A0A167Z5M3"/>
<dbReference type="EMBL" id="AZHD01000002">
    <property type="protein sequence ID" value="OAA67124.1"/>
    <property type="molecule type" value="Genomic_DNA"/>
</dbReference>
<feature type="compositionally biased region" description="Polar residues" evidence="1">
    <location>
        <begin position="269"/>
        <end position="282"/>
    </location>
</feature>
<gene>
    <name evidence="2" type="ORF">SPI_01700</name>
</gene>
<feature type="region of interest" description="Disordered" evidence="1">
    <location>
        <begin position="636"/>
        <end position="715"/>
    </location>
</feature>
<feature type="region of interest" description="Disordered" evidence="1">
    <location>
        <begin position="912"/>
        <end position="940"/>
    </location>
</feature>
<feature type="compositionally biased region" description="Polar residues" evidence="1">
    <location>
        <begin position="294"/>
        <end position="307"/>
    </location>
</feature>
<organism evidence="2 3">
    <name type="scientific">Niveomyces insectorum RCEF 264</name>
    <dbReference type="NCBI Taxonomy" id="1081102"/>
    <lineage>
        <taxon>Eukaryota</taxon>
        <taxon>Fungi</taxon>
        <taxon>Dikarya</taxon>
        <taxon>Ascomycota</taxon>
        <taxon>Pezizomycotina</taxon>
        <taxon>Sordariomycetes</taxon>
        <taxon>Hypocreomycetidae</taxon>
        <taxon>Hypocreales</taxon>
        <taxon>Cordycipitaceae</taxon>
        <taxon>Niveomyces</taxon>
    </lineage>
</organism>
<feature type="region of interest" description="Disordered" evidence="1">
    <location>
        <begin position="487"/>
        <end position="585"/>
    </location>
</feature>
<proteinExistence type="predicted"/>
<feature type="compositionally biased region" description="Polar residues" evidence="1">
    <location>
        <begin position="651"/>
        <end position="661"/>
    </location>
</feature>
<dbReference type="OrthoDB" id="5244801at2759"/>
<name>A0A167Z5M3_9HYPO</name>
<feature type="region of interest" description="Disordered" evidence="1">
    <location>
        <begin position="788"/>
        <end position="858"/>
    </location>
</feature>
<feature type="region of interest" description="Disordered" evidence="1">
    <location>
        <begin position="1"/>
        <end position="199"/>
    </location>
</feature>
<feature type="compositionally biased region" description="Low complexity" evidence="1">
    <location>
        <begin position="134"/>
        <end position="146"/>
    </location>
</feature>
<feature type="region of interest" description="Disordered" evidence="1">
    <location>
        <begin position="269"/>
        <end position="342"/>
    </location>
</feature>
<feature type="compositionally biased region" description="Low complexity" evidence="1">
    <location>
        <begin position="536"/>
        <end position="549"/>
    </location>
</feature>
<evidence type="ECO:0000313" key="2">
    <source>
        <dbReference type="EMBL" id="OAA67124.1"/>
    </source>
</evidence>
<feature type="compositionally biased region" description="Low complexity" evidence="1">
    <location>
        <begin position="566"/>
        <end position="585"/>
    </location>
</feature>
<sequence length="978" mass="103644">MTNGVDRLERLFSRRKDGSVRPSSGANRPSSLAYPQSLFSLRRAPAATTTAPPPRPASREVHFPSPSFIRPKAARMVPRDDSAPVSSRPATANARPGTGAGTGRHPGQSGPATRGPPALPRPGRPGTVQVIPPTTTTASSARTTTAGVSDGGRETGAGNYLRYSSVVEPSGERRDGPGPGVPGGICNSHAPRPPKRSSSLMRNCEGTIAPLSSFNFYHVPRSRNSLPVASFGEISPRTCPRPTAVAAALPEEEPSQSVELPRLQHMQNLPSRQTSSVAQQRADTPPLSDHGESNSDTLQTGLPTKQRQPPDMLALRSPSSLSPPSAAAAAAAGEPTPEPSPQMAAVADFTMADPRFESKRDTFVETPLLRRDSVFSTVLSSRNSNGSSCGNKSVPSTSPHRASRIVRRPMSLSRQRRLSVELASSPRNSVLLEPNVGDFLSLSDDDIAEAVPVVASAPAAAAPAAAAAAPTAPSTSSACVSTAAIPRPTTPVASTKDTDGKCSHRTPTTPSTVTRTPLSNNLKRLALEKPLPATPPVSSVSPPVSPTSTTRRRALHREATPPSHPPLFRAPRPPSSLSASRPRTPAGQARMAAAFEIARIASQYHFDLAYIAHIGPKSAPVLPSLAMTTTATIPFSWPSSPASGAPGARMSRTNSQTSCGSLASRVSYANSHHKRQGSSASNESTRSSVHNHENIGTHLAPPAPVGLANRGSRVPVNPRRSKLEARFLAAYGLATVQAPYNLSSRTHARVLHAKRWVHLSEPNAKPGEFARGYGCAFHRGGDAVTNASFPYPYERRPSTDSCDADTEQDDNEDDIDGDASGRTTPRPFGRGNAQPRTERRYSGTSTITSNSTNTSISNNNNNRGIVFVAYRRKEAVDPRDGSQITDDLEALYRDVEALVEKILDANLLQQPQSPGELQRLPSPGQMLRQSPRELRRPSPGETLRTMADVNMALAAALNGGEASCMLGRPWSPVVRTAA</sequence>
<evidence type="ECO:0000256" key="1">
    <source>
        <dbReference type="SAM" id="MobiDB-lite"/>
    </source>
</evidence>
<feature type="compositionally biased region" description="Low complexity" evidence="1">
    <location>
        <begin position="844"/>
        <end position="858"/>
    </location>
</feature>
<reference evidence="2 3" key="1">
    <citation type="journal article" date="2016" name="Genome Biol. Evol.">
        <title>Divergent and convergent evolution of fungal pathogenicity.</title>
        <authorList>
            <person name="Shang Y."/>
            <person name="Xiao G."/>
            <person name="Zheng P."/>
            <person name="Cen K."/>
            <person name="Zhan S."/>
            <person name="Wang C."/>
        </authorList>
    </citation>
    <scope>NUCLEOTIDE SEQUENCE [LARGE SCALE GENOMIC DNA]</scope>
    <source>
        <strain evidence="2 3">RCEF 264</strain>
    </source>
</reference>